<dbReference type="GO" id="GO:0009567">
    <property type="term" value="P:double fertilization forming a zygote and endosperm"/>
    <property type="evidence" value="ECO:0007669"/>
    <property type="project" value="InterPro"/>
</dbReference>
<organism evidence="11 12">
    <name type="scientific">Vitis vinifera</name>
    <name type="common">Grape</name>
    <dbReference type="NCBI Taxonomy" id="29760"/>
    <lineage>
        <taxon>Eukaryota</taxon>
        <taxon>Viridiplantae</taxon>
        <taxon>Streptophyta</taxon>
        <taxon>Embryophyta</taxon>
        <taxon>Tracheophyta</taxon>
        <taxon>Spermatophyta</taxon>
        <taxon>Magnoliopsida</taxon>
        <taxon>eudicotyledons</taxon>
        <taxon>Gunneridae</taxon>
        <taxon>Pentapetalae</taxon>
        <taxon>rosids</taxon>
        <taxon>Vitales</taxon>
        <taxon>Vitaceae</taxon>
        <taxon>Viteae</taxon>
        <taxon>Vitis</taxon>
    </lineage>
</organism>
<dbReference type="Proteomes" id="UP000288805">
    <property type="component" value="Unassembled WGS sequence"/>
</dbReference>
<dbReference type="EMBL" id="QGNW01000201">
    <property type="protein sequence ID" value="RVW85771.1"/>
    <property type="molecule type" value="Genomic_DNA"/>
</dbReference>
<keyword evidence="5" id="KW-0278">Fertilization</keyword>
<sequence length="208" mass="23150">MGEPFHQLISPIKGLTVTHNIPALGLPPRKVPCVSSPPIHLTCHHPLSLYKSAVHSTSFTITGTSSHCLMAYSFKCFFLVVIYMLTWTTASMVMVRPLDSMPNLQARLRLEGESPNCWDSLFELQSCTSEVIMFFLNGETHLGPNCCRAIRIIEQQCWPALLTLLGFTPQEEDILRGYCDATDSTPTPLPPPPHPVDPTLTISHHFIP</sequence>
<evidence type="ECO:0000256" key="9">
    <source>
        <dbReference type="SAM" id="Phobius"/>
    </source>
</evidence>
<evidence type="ECO:0000256" key="5">
    <source>
        <dbReference type="ARBA" id="ARBA00023279"/>
    </source>
</evidence>
<keyword evidence="9" id="KW-0812">Transmembrane</keyword>
<evidence type="ECO:0000256" key="3">
    <source>
        <dbReference type="ARBA" id="ARBA00022525"/>
    </source>
</evidence>
<evidence type="ECO:0000313" key="12">
    <source>
        <dbReference type="Proteomes" id="UP000288805"/>
    </source>
</evidence>
<evidence type="ECO:0000256" key="6">
    <source>
        <dbReference type="ARBA" id="ARBA00023329"/>
    </source>
</evidence>
<dbReference type="InterPro" id="IPR044711">
    <property type="entry name" value="EC11-15"/>
</dbReference>
<dbReference type="PANTHER" id="PTHR35293">
    <property type="entry name" value="EGG CELL-SECRETED PROTEIN 1.5"/>
    <property type="match status" value="1"/>
</dbReference>
<keyword evidence="4" id="KW-0732">Signal</keyword>
<accession>A0A438HMV3</accession>
<comment type="function">
    <text evidence="7">Involved in the regulation of gamete interactions during the double fertilization and to prevent multiple-pollen tube attraction; mediates the redistribution of the gamete fusogen HAP2/GCS1 to the cell surface after secretion upon sperm arrival.</text>
</comment>
<keyword evidence="9" id="KW-0472">Membrane</keyword>
<keyword evidence="3" id="KW-0964">Secreted</keyword>
<dbReference type="PANTHER" id="PTHR35293:SF1">
    <property type="entry name" value="EGG CELL-SECRETED PROTEIN 1.5"/>
    <property type="match status" value="1"/>
</dbReference>
<feature type="transmembrane region" description="Helical" evidence="9">
    <location>
        <begin position="72"/>
        <end position="95"/>
    </location>
</feature>
<name>A0A438HMV3_VITVI</name>
<comment type="caution">
    <text evidence="11">The sequence shown here is derived from an EMBL/GenBank/DDBJ whole genome shotgun (WGS) entry which is preliminary data.</text>
</comment>
<evidence type="ECO:0000256" key="7">
    <source>
        <dbReference type="ARBA" id="ARBA00034457"/>
    </source>
</evidence>
<dbReference type="GO" id="GO:0080155">
    <property type="term" value="P:regulation of double fertilization forming a zygote and endosperm"/>
    <property type="evidence" value="ECO:0007669"/>
    <property type="project" value="UniProtKB-ARBA"/>
</dbReference>
<evidence type="ECO:0000256" key="2">
    <source>
        <dbReference type="ARBA" id="ARBA00004613"/>
    </source>
</evidence>
<reference evidence="11 12" key="1">
    <citation type="journal article" date="2018" name="PLoS Genet.">
        <title>Population sequencing reveals clonal diversity and ancestral inbreeding in the grapevine cultivar Chardonnay.</title>
        <authorList>
            <person name="Roach M.J."/>
            <person name="Johnson D.L."/>
            <person name="Bohlmann J."/>
            <person name="van Vuuren H.J."/>
            <person name="Jones S.J."/>
            <person name="Pretorius I.S."/>
            <person name="Schmidt S.A."/>
            <person name="Borneman A.R."/>
        </authorList>
    </citation>
    <scope>NUCLEOTIDE SEQUENCE [LARGE SCALE GENOMIC DNA]</scope>
    <source>
        <strain evidence="12">cv. Chardonnay</strain>
        <tissue evidence="11">Leaf</tissue>
    </source>
</reference>
<evidence type="ECO:0000256" key="4">
    <source>
        <dbReference type="ARBA" id="ARBA00022729"/>
    </source>
</evidence>
<dbReference type="GO" id="GO:0005576">
    <property type="term" value="C:extracellular region"/>
    <property type="evidence" value="ECO:0007669"/>
    <property type="project" value="UniProtKB-SubCell"/>
</dbReference>
<comment type="subcellular location">
    <subcellularLocation>
        <location evidence="1">Cytoplasmic vesicle</location>
    </subcellularLocation>
    <subcellularLocation>
        <location evidence="2">Secreted</location>
    </subcellularLocation>
</comment>
<protein>
    <submittedName>
        <fullName evidence="11">Egg cell-secreted protein 1.1</fullName>
    </submittedName>
</protein>
<dbReference type="GO" id="GO:0031410">
    <property type="term" value="C:cytoplasmic vesicle"/>
    <property type="evidence" value="ECO:0007669"/>
    <property type="project" value="UniProtKB-SubCell"/>
</dbReference>
<keyword evidence="6" id="KW-0968">Cytoplasmic vesicle</keyword>
<comment type="similarity">
    <text evidence="8">Belongs to the plant egg cell-secreted peptide family.</text>
</comment>
<feature type="domain" description="Prolamin-like" evidence="10">
    <location>
        <begin position="116"/>
        <end position="180"/>
    </location>
</feature>
<dbReference type="InterPro" id="IPR008502">
    <property type="entry name" value="Prolamin-like"/>
</dbReference>
<dbReference type="GO" id="GO:2000008">
    <property type="term" value="P:regulation of protein localization to cell surface"/>
    <property type="evidence" value="ECO:0007669"/>
    <property type="project" value="UniProtKB-ARBA"/>
</dbReference>
<dbReference type="Pfam" id="PF05617">
    <property type="entry name" value="Prolamin_like"/>
    <property type="match status" value="1"/>
</dbReference>
<evidence type="ECO:0000313" key="11">
    <source>
        <dbReference type="EMBL" id="RVW85771.1"/>
    </source>
</evidence>
<dbReference type="AlphaFoldDB" id="A0A438HMV3"/>
<evidence type="ECO:0000256" key="8">
    <source>
        <dbReference type="ARBA" id="ARBA00034484"/>
    </source>
</evidence>
<evidence type="ECO:0000259" key="10">
    <source>
        <dbReference type="Pfam" id="PF05617"/>
    </source>
</evidence>
<evidence type="ECO:0000256" key="1">
    <source>
        <dbReference type="ARBA" id="ARBA00004541"/>
    </source>
</evidence>
<proteinExistence type="inferred from homology"/>
<gene>
    <name evidence="11" type="primary">EC1.1_2</name>
    <name evidence="11" type="ORF">CK203_033395</name>
</gene>
<keyword evidence="9" id="KW-1133">Transmembrane helix</keyword>